<dbReference type="InterPro" id="IPR001031">
    <property type="entry name" value="Thioesterase"/>
</dbReference>
<dbReference type="InterPro" id="IPR029058">
    <property type="entry name" value="AB_hydrolase_fold"/>
</dbReference>
<evidence type="ECO:0000256" key="1">
    <source>
        <dbReference type="ARBA" id="ARBA00022450"/>
    </source>
</evidence>
<dbReference type="InterPro" id="IPR036736">
    <property type="entry name" value="ACP-like_sf"/>
</dbReference>
<dbReference type="NCBIfam" id="NF003417">
    <property type="entry name" value="PRK04813.1"/>
    <property type="match status" value="3"/>
</dbReference>
<dbReference type="SUPFAM" id="SSF52777">
    <property type="entry name" value="CoA-dependent acyltransferases"/>
    <property type="match status" value="5"/>
</dbReference>
<dbReference type="GO" id="GO:0044550">
    <property type="term" value="P:secondary metabolite biosynthetic process"/>
    <property type="evidence" value="ECO:0007669"/>
    <property type="project" value="TreeGrafter"/>
</dbReference>
<dbReference type="SUPFAM" id="SSF53474">
    <property type="entry name" value="alpha/beta-Hydrolases"/>
    <property type="match status" value="1"/>
</dbReference>
<feature type="domain" description="Carrier" evidence="5">
    <location>
        <begin position="1842"/>
        <end position="1916"/>
    </location>
</feature>
<keyword evidence="1" id="KW-0596">Phosphopantetheine</keyword>
<evidence type="ECO:0000313" key="6">
    <source>
        <dbReference type="EMBL" id="ORX97912.1"/>
    </source>
</evidence>
<dbReference type="InterPro" id="IPR045851">
    <property type="entry name" value="AMP-bd_C_sf"/>
</dbReference>
<dbReference type="Pfam" id="PF00501">
    <property type="entry name" value="AMP-binding"/>
    <property type="match status" value="3"/>
</dbReference>
<dbReference type="InterPro" id="IPR020845">
    <property type="entry name" value="AMP-binding_CS"/>
</dbReference>
<dbReference type="CDD" id="cd19531">
    <property type="entry name" value="LCL_NRPS-like"/>
    <property type="match status" value="1"/>
</dbReference>
<dbReference type="GO" id="GO:0043041">
    <property type="term" value="P:amino acid activation for nonribosomal peptide biosynthetic process"/>
    <property type="evidence" value="ECO:0007669"/>
    <property type="project" value="TreeGrafter"/>
</dbReference>
<dbReference type="FunFam" id="3.30.559.30:FF:000001">
    <property type="entry name" value="Non-ribosomal peptide synthetase"/>
    <property type="match status" value="1"/>
</dbReference>
<evidence type="ECO:0000259" key="5">
    <source>
        <dbReference type="PROSITE" id="PS50075"/>
    </source>
</evidence>
<dbReference type="InterPro" id="IPR023213">
    <property type="entry name" value="CAT-like_dom_sf"/>
</dbReference>
<comment type="similarity">
    <text evidence="4">Belongs to the NRP synthetase family.</text>
</comment>
<evidence type="ECO:0000256" key="2">
    <source>
        <dbReference type="ARBA" id="ARBA00022553"/>
    </source>
</evidence>
<dbReference type="Pfam" id="PF00550">
    <property type="entry name" value="PP-binding"/>
    <property type="match status" value="3"/>
</dbReference>
<dbReference type="FunFam" id="2.30.38.10:FF:000001">
    <property type="entry name" value="Non-ribosomal peptide synthetase PvdI"/>
    <property type="match status" value="2"/>
</dbReference>
<keyword evidence="2" id="KW-0597">Phosphoprotein</keyword>
<dbReference type="FunFam" id="3.40.50.12780:FF:000012">
    <property type="entry name" value="Non-ribosomal peptide synthetase"/>
    <property type="match status" value="2"/>
</dbReference>
<dbReference type="PROSITE" id="PS50075">
    <property type="entry name" value="CARRIER"/>
    <property type="match status" value="3"/>
</dbReference>
<keyword evidence="3" id="KW-0436">Ligase</keyword>
<dbReference type="InterPro" id="IPR006162">
    <property type="entry name" value="Ppantetheine_attach_site"/>
</dbReference>
<accession>A0A1Y1YIT4</accession>
<dbReference type="GO" id="GO:0031177">
    <property type="term" value="F:phosphopantetheine binding"/>
    <property type="evidence" value="ECO:0007669"/>
    <property type="project" value="InterPro"/>
</dbReference>
<dbReference type="InterPro" id="IPR001242">
    <property type="entry name" value="Condensation_dom"/>
</dbReference>
<dbReference type="Pfam" id="PF00975">
    <property type="entry name" value="Thioesterase"/>
    <property type="match status" value="1"/>
</dbReference>
<sequence length="3244" mass="357716">MPDDIQGENTQRGYWYETLKDAPVLLDLPTDRPRPPHPSFAGATSTVQFDTQTTHSLKLLSQENDTTQFIILLIAWSAVLSRLSGQEDLVIGIPRAQQGCWLPLRIDLSSDPSTIKLAKLVQACVQEAQMNSAVPNEQILEIVSPPEKLNHAPLFQVTLAASAEHTPDMVSSAFDLELNLHNVDNEIHGYLRFATSLFDSPTIERYIGYLKMMLQGMMADPTRSVHKVNIITPAERTLLTETWNQTHMTYAKHTCIHQLFEQQVMRTPNATALVYEGQVWSYEEVNERANRLAHQLVSLGVKPDMRIAICVERSPAMVVGLLAILKAGGAFVPLDPAYPSNRLVYILNDAAPVVLIADGVGRSVLSSESLASLTILDPNMETTWPCTNPTIVGLASHHLAYVIYTSGSTGNPKGVMVEHRGVTNLIQAERSCFGADSSSRVLQFASLSFDTSVSEIFMALSCGGSLYLPPDIARFDRNALWSYLAHHAISHVTLTPTMLQDGQNLPILNTPLTLIMGGEALSGALLQTLIPQGVVINAYGPTEASISAIIWRCPPDFKGEVVPIGRPIANTRVYLLDKYGQPVPLGAVGEIYIGGAGVTRGYLNRPDMTAERFLPDPFSNDDDGRMYKTGDLARYLQDGTIVYLGRNDQQVKMHGIRIEVGEIEARLVEHPQVREAVVLVLGEGSSKRLVAYVMADPDEYLGRTLRVYLKSKMPEYMIPTNFVRLDALPLSPNDKLDRRALPTPDEDSFARQVYEAPRGEIEMALAAIWSELLHVEHISRHDNFFALGGHSLAVIALIERLRCIGLTVSLRTLFNNHTLGSLAKGLGQHHQLHIPPNSITPGSTTLTPAQLPLIDLSQADIDIIARQVPNGAQNIQDIYALSPLQEGILFHHILAMEGDPYLLISQMVFDDRELLDRYLNAVQNVINRHDIFRTSIFWGNVSEPAQVVWRHAPLNIHELTLSAANGPIAGQLMERFNPRKHRIDLSKAPLIHMAIAQDNDGCWVLTQLIHHLIGDHATQERMNMEIKAFVDNVAIDALPTPQPFRNLVAQARLGITQEEHKRYFTDMLKDISEGTLPFGLSDVYCDGTQITECHIMLPQELDVRLRSQAKILGVSLSSMFHLAWGRVLSSISGQIHVVFGTLLSGRVQAGEGSEHMMGLLINTLPFRIDLDNDSIRDSVRRTHEDLAALMEHEYASLALAQRCSSLPAGGPLFSSNLNYRRDTLPSGDYAEAPMAEFVGESERFNHPGIRFVGACERTNYPLSLAVEDFDVAMGLTAQVVQPLDPARICSYMLQALQGLAVALDSTPSMPVWQVEVVPKAERVLLLEEWNDTGVPFKEHLCIHQLFEQQVKRNPNATAVVYGDETLSYSVLNTRANGLAHRLIELGVKPDTRVAICVKRSPAMLVGILSILKAGGAYVPLDPAYPCERLAHILNDATPIILLADDAGRTALGDIDLTPLTVLDPNAQMPPSAANPDISDLASHHLVYVIYTSGSTGTPKGVMVEHRNVVNLIQHQTACYGIDSTSRTLQFASLSFDPSVSEIFKTLSCGACLYLPPDAVRLDRKLLWGYLEENAITHVTLAPPLLQDGKDLPALSTTLTLIMGGETPTTTLLQSLIPNVVVFLEYGPTEATINATTWRCPPDFNGEVVPIGRPVPNARVYVLDIHRQPVPLGAVGEIYIGGTGVTRGYLNLPGMTAERFIPDPFHEKEGARMYKTGDLARYLPDGALVFLGRNDHQVKIRGIRIEVGEIEARLIEHPRVREAVVITVGEGSDKRIVAYVVAEPDEHLAHKLRVYLKSKLPEYMVPAHYVCLDALPMLPSGKLDRRALPAIADEAVAREVYEAPQGGTEIALAGIWSMLLQIEHIGRRDNFFALGGHSLLAVRLMNRMVDLGASLPLTTIFSSPNLASLAATVDQHLNQKDTGARAITPVSRMGALEPSFAQESLWFVSQLNDRASMTYNIPLAIKFRGTLDGAAWQQALNTLFARHEALRSVFHIVDGKPKVELLDPEVGVPIIWHDLRGVPNAQVQLDSLTAVEMYEQFDLAHGPLLRARLVQLSDDEQVFLFTMYHMVSDGWSAGLLTQELNTLYAAYRAGQPNPLPPLFIQYPDYAAWQKQQLSGKRLDAQSSYWREALADTPALLELPTDRPRPPQQSFAGAVLEIHLDKQMTLALRRLSQEHGVTLFVMLLSAWGAVLSRLSGQDDILIGSINANRNHHQVEGLIGLFANFLVLRIDLSGEPSASQLLKRVQHCTLAAQDNQDLPFEEVVRIVNPPRKLSHTPLFQVTFTWQNNDMGAWDLPGLEVVPDLPSYNAASFDLELDLTEEEEEIVGELSFSTALFDHQTIERHISYLKAMLRAMIDDPERPVAKLDILSADERKLLLESQNETHMTCEKHTCVHQLFEQQVVRTPNATALVYEGQVWSYEDVNERANRLAHQLISLGVKPDMRIAICVERSPAMVVGLLAILKAGGAYVPLDPAYPSNRLVYILNDAAPVALIADGAGRSILSREVLGSLPTLDPNTQITLPSTNPSIPNLASNHLACVLYTTAPAGNPKGVMIEHRNLQNLVQGQLSHLEVNPSSRVLQLASLGADTSVLEIFMAIGYGASLYLPPNIVHVVRCTLWSYLATHDITHVALTPSFLQDGKDLPVLSSPLTLITRGEALNASSLRTVIPRGVFINLYGPTEASVGAIVWRCPPDFKGEVAPIGRPIANTRVYLLDKYGQPVPLGAVGEIYIGGAGVTRGYLNLPELTSERFVSDQFDADEDSGLFKTGDLARYLPDGNLELVGRDVPAVKIRGMRVEVAEVEACLVEHPKVREAAVTVLGEGNDRRLVAYIVAKSGNHLDCVLHTYLKTKLPEHMIPASIILLEALPLSPNGVLDNQALPVPDGRTSAHHMCEAPQGEIEMALAGIWSDLLHMQHISRHDSFFSLGGDSLLAVMMTSQIMTALNIEVTVHTVFESPTIARLTQRILEVTRTQDDPVNVLIPIKPTGSRPPLFCIHALVGHSWSVADLAAHLHQDQPVYYVEARLHSNVTSIDAAFDTMALGCVNEIRRVQKNGPYYLLGWSHGASIAHRIAVQLELQGESVALLALLDGYPDYSRSNKKSNLDYSYLSKPLVPKYPEPDYIIEKTTEVTCCSFFSCFSSENMAVTGQYFWGKYRNLLNKISSISKKPPTRIHKGSLLFIQATEGTDGSAPLFSPDLWKPYISGDLETHGIHCQQEDLIRPEFALEVAQVLRCTLDRLHQDEQV</sequence>
<dbReference type="PROSITE" id="PS00012">
    <property type="entry name" value="PHOSPHOPANTETHEINE"/>
    <property type="match status" value="2"/>
</dbReference>
<dbReference type="InterPro" id="IPR025110">
    <property type="entry name" value="AMP-bd_C"/>
</dbReference>
<dbReference type="GO" id="GO:0016874">
    <property type="term" value="F:ligase activity"/>
    <property type="evidence" value="ECO:0007669"/>
    <property type="project" value="UniProtKB-KW"/>
</dbReference>
<dbReference type="SMART" id="SM00823">
    <property type="entry name" value="PKS_PP"/>
    <property type="match status" value="2"/>
</dbReference>
<dbReference type="Gene3D" id="3.30.559.30">
    <property type="entry name" value="Nonribosomal peptide synthetase, condensation domain"/>
    <property type="match status" value="3"/>
</dbReference>
<dbReference type="Proteomes" id="UP000193498">
    <property type="component" value="Unassembled WGS sequence"/>
</dbReference>
<evidence type="ECO:0000256" key="3">
    <source>
        <dbReference type="ARBA" id="ARBA00022598"/>
    </source>
</evidence>
<dbReference type="PANTHER" id="PTHR45527">
    <property type="entry name" value="NONRIBOSOMAL PEPTIDE SYNTHETASE"/>
    <property type="match status" value="1"/>
</dbReference>
<feature type="domain" description="Carrier" evidence="5">
    <location>
        <begin position="2895"/>
        <end position="2970"/>
    </location>
</feature>
<dbReference type="FunFam" id="3.40.50.980:FF:000001">
    <property type="entry name" value="Non-ribosomal peptide synthetase"/>
    <property type="match status" value="3"/>
</dbReference>
<evidence type="ECO:0000256" key="4">
    <source>
        <dbReference type="ARBA" id="ARBA00029454"/>
    </source>
</evidence>
<dbReference type="OrthoDB" id="416786at2759"/>
<dbReference type="InterPro" id="IPR020806">
    <property type="entry name" value="PKS_PP-bd"/>
</dbReference>
<feature type="domain" description="Carrier" evidence="5">
    <location>
        <begin position="756"/>
        <end position="830"/>
    </location>
</feature>
<dbReference type="Gene3D" id="3.30.559.10">
    <property type="entry name" value="Chloramphenicol acetyltransferase-like domain"/>
    <property type="match status" value="2"/>
</dbReference>
<dbReference type="Gene3D" id="2.30.38.10">
    <property type="entry name" value="Luciferase, Domain 3"/>
    <property type="match status" value="3"/>
</dbReference>
<dbReference type="InterPro" id="IPR009081">
    <property type="entry name" value="PP-bd_ACP"/>
</dbReference>
<dbReference type="FunFam" id="1.10.1200.10:FF:000005">
    <property type="entry name" value="Nonribosomal peptide synthetase 1"/>
    <property type="match status" value="3"/>
</dbReference>
<name>A0A1Y1YIT4_9FUNG</name>
<dbReference type="CDD" id="cd05930">
    <property type="entry name" value="A_NRPS"/>
    <property type="match status" value="3"/>
</dbReference>
<dbReference type="InterPro" id="IPR010071">
    <property type="entry name" value="AA_adenyl_dom"/>
</dbReference>
<dbReference type="FunFam" id="3.30.300.30:FF:000010">
    <property type="entry name" value="Enterobactin synthetase component F"/>
    <property type="match status" value="2"/>
</dbReference>
<dbReference type="Pfam" id="PF00668">
    <property type="entry name" value="Condensation"/>
    <property type="match status" value="3"/>
</dbReference>
<dbReference type="InParanoid" id="A0A1Y1YIT4"/>
<evidence type="ECO:0000313" key="7">
    <source>
        <dbReference type="Proteomes" id="UP000193498"/>
    </source>
</evidence>
<dbReference type="PANTHER" id="PTHR45527:SF1">
    <property type="entry name" value="FATTY ACID SYNTHASE"/>
    <property type="match status" value="1"/>
</dbReference>
<keyword evidence="7" id="KW-1185">Reference proteome</keyword>
<organism evidence="6 7">
    <name type="scientific">Basidiobolus meristosporus CBS 931.73</name>
    <dbReference type="NCBI Taxonomy" id="1314790"/>
    <lineage>
        <taxon>Eukaryota</taxon>
        <taxon>Fungi</taxon>
        <taxon>Fungi incertae sedis</taxon>
        <taxon>Zoopagomycota</taxon>
        <taxon>Entomophthoromycotina</taxon>
        <taxon>Basidiobolomycetes</taxon>
        <taxon>Basidiobolales</taxon>
        <taxon>Basidiobolaceae</taxon>
        <taxon>Basidiobolus</taxon>
    </lineage>
</organism>
<dbReference type="InterPro" id="IPR000873">
    <property type="entry name" value="AMP-dep_synth/lig_dom"/>
</dbReference>
<dbReference type="GO" id="GO:0005737">
    <property type="term" value="C:cytoplasm"/>
    <property type="evidence" value="ECO:0007669"/>
    <property type="project" value="TreeGrafter"/>
</dbReference>
<dbReference type="Pfam" id="PF13193">
    <property type="entry name" value="AMP-binding_C"/>
    <property type="match status" value="3"/>
</dbReference>
<comment type="caution">
    <text evidence="6">The sequence shown here is derived from an EMBL/GenBank/DDBJ whole genome shotgun (WGS) entry which is preliminary data.</text>
</comment>
<dbReference type="Gene3D" id="3.30.300.30">
    <property type="match status" value="3"/>
</dbReference>
<gene>
    <name evidence="6" type="ORF">K493DRAFT_368581</name>
</gene>
<dbReference type="NCBIfam" id="TIGR01733">
    <property type="entry name" value="AA-adenyl-dom"/>
    <property type="match status" value="3"/>
</dbReference>
<reference evidence="6 7" key="1">
    <citation type="submission" date="2016-07" db="EMBL/GenBank/DDBJ databases">
        <title>Pervasive Adenine N6-methylation of Active Genes in Fungi.</title>
        <authorList>
            <consortium name="DOE Joint Genome Institute"/>
            <person name="Mondo S.J."/>
            <person name="Dannebaum R.O."/>
            <person name="Kuo R.C."/>
            <person name="Labutti K."/>
            <person name="Haridas S."/>
            <person name="Kuo A."/>
            <person name="Salamov A."/>
            <person name="Ahrendt S.R."/>
            <person name="Lipzen A."/>
            <person name="Sullivan W."/>
            <person name="Andreopoulos W.B."/>
            <person name="Clum A."/>
            <person name="Lindquist E."/>
            <person name="Daum C."/>
            <person name="Ramamoorthy G.K."/>
            <person name="Gryganskyi A."/>
            <person name="Culley D."/>
            <person name="Magnuson J.K."/>
            <person name="James T.Y."/>
            <person name="O'Malley M.A."/>
            <person name="Stajich J.E."/>
            <person name="Spatafora J.W."/>
            <person name="Visel A."/>
            <person name="Grigoriev I.V."/>
        </authorList>
    </citation>
    <scope>NUCLEOTIDE SEQUENCE [LARGE SCALE GENOMIC DNA]</scope>
    <source>
        <strain evidence="6 7">CBS 931.73</strain>
    </source>
</reference>
<proteinExistence type="inferred from homology"/>
<dbReference type="STRING" id="1314790.A0A1Y1YIT4"/>
<dbReference type="SUPFAM" id="SSF56801">
    <property type="entry name" value="Acetyl-CoA synthetase-like"/>
    <property type="match status" value="3"/>
</dbReference>
<dbReference type="EMBL" id="MCFE01000123">
    <property type="protein sequence ID" value="ORX97912.1"/>
    <property type="molecule type" value="Genomic_DNA"/>
</dbReference>
<protein>
    <submittedName>
        <fullName evidence="6">Non-ribosomal peptide synthetase module</fullName>
    </submittedName>
</protein>
<dbReference type="Gene3D" id="3.40.50.1820">
    <property type="entry name" value="alpha/beta hydrolase"/>
    <property type="match status" value="1"/>
</dbReference>
<dbReference type="CDD" id="cd19544">
    <property type="entry name" value="E-C_NRPS"/>
    <property type="match status" value="1"/>
</dbReference>
<dbReference type="Gene3D" id="1.10.1200.10">
    <property type="entry name" value="ACP-like"/>
    <property type="match status" value="2"/>
</dbReference>
<dbReference type="Gene3D" id="3.40.50.980">
    <property type="match status" value="6"/>
</dbReference>
<dbReference type="PROSITE" id="PS00455">
    <property type="entry name" value="AMP_BINDING"/>
    <property type="match status" value="2"/>
</dbReference>
<dbReference type="SUPFAM" id="SSF47336">
    <property type="entry name" value="ACP-like"/>
    <property type="match status" value="3"/>
</dbReference>